<dbReference type="Proteomes" id="UP000322144">
    <property type="component" value="Segment"/>
</dbReference>
<evidence type="ECO:0000313" key="2">
    <source>
        <dbReference type="Proteomes" id="UP000322144"/>
    </source>
</evidence>
<evidence type="ECO:0000313" key="1">
    <source>
        <dbReference type="EMBL" id="QEM42086.1"/>
    </source>
</evidence>
<accession>A0A5C1K7Z9</accession>
<sequence length="69" mass="7788">MYSIAWNQLVDDILSKGVLPVTMKAEAEMPTRARPQVITAYADGIFPVRDMSCLPHSRKSVYYKQGNEV</sequence>
<keyword evidence="2" id="KW-1185">Reference proteome</keyword>
<dbReference type="EMBL" id="MN103543">
    <property type="protein sequence ID" value="QEM42086.1"/>
    <property type="molecule type" value="Genomic_DNA"/>
</dbReference>
<dbReference type="KEGG" id="vg:77937107"/>
<organism evidence="1 2">
    <name type="scientific">Pseudomonas phage vB_PaeM_PS119XW</name>
    <dbReference type="NCBI Taxonomy" id="2601632"/>
    <lineage>
        <taxon>Viruses</taxon>
        <taxon>Duplodnaviria</taxon>
        <taxon>Heunggongvirae</taxon>
        <taxon>Uroviricota</taxon>
        <taxon>Caudoviricetes</taxon>
        <taxon>Chimalliviridae</taxon>
        <taxon>Pawinskivirus</taxon>
        <taxon>Pawinskivirus PS119XW</taxon>
    </lineage>
</organism>
<dbReference type="RefSeq" id="YP_010661097.1">
    <property type="nucleotide sequence ID" value="NC_070882.1"/>
</dbReference>
<proteinExistence type="predicted"/>
<dbReference type="GeneID" id="77937107"/>
<protein>
    <submittedName>
        <fullName evidence="1">Uncharacterized protein</fullName>
    </submittedName>
</protein>
<name>A0A5C1K7Z9_9CAUD</name>
<reference evidence="1 2" key="1">
    <citation type="submission" date="2019-06" db="EMBL/GenBank/DDBJ databases">
        <title>A distant relative of Phikzvirus genus phages from a therapeutic phage collection.</title>
        <authorList>
            <person name="Hejnowicz M.S."/>
            <person name="Dabrowski K."/>
            <person name="Gawor J."/>
            <person name="Weber-Dabrowska B."/>
            <person name="Gromadka R."/>
            <person name="Lobocka M.B."/>
        </authorList>
    </citation>
    <scope>NUCLEOTIDE SEQUENCE [LARGE SCALE GENOMIC DNA]</scope>
</reference>